<keyword evidence="1" id="KW-0378">Hydrolase</keyword>
<evidence type="ECO:0000313" key="1">
    <source>
        <dbReference type="EMBL" id="RMA82643.1"/>
    </source>
</evidence>
<organism evidence="1 2">
    <name type="scientific">Umboniibacter marinipuniceus</name>
    <dbReference type="NCBI Taxonomy" id="569599"/>
    <lineage>
        <taxon>Bacteria</taxon>
        <taxon>Pseudomonadati</taxon>
        <taxon>Pseudomonadota</taxon>
        <taxon>Gammaproteobacteria</taxon>
        <taxon>Cellvibrionales</taxon>
        <taxon>Cellvibrionaceae</taxon>
        <taxon>Umboniibacter</taxon>
    </lineage>
</organism>
<dbReference type="GO" id="GO:0016787">
    <property type="term" value="F:hydrolase activity"/>
    <property type="evidence" value="ECO:0007669"/>
    <property type="project" value="UniProtKB-KW"/>
</dbReference>
<accession>A0A3M0ABV3</accession>
<name>A0A3M0ABV3_9GAMM</name>
<comment type="caution">
    <text evidence="1">The sequence shown here is derived from an EMBL/GenBank/DDBJ whole genome shotgun (WGS) entry which is preliminary data.</text>
</comment>
<dbReference type="EMBL" id="REFJ01000001">
    <property type="protein sequence ID" value="RMA82643.1"/>
    <property type="molecule type" value="Genomic_DNA"/>
</dbReference>
<sequence>MKIILVSDIYGRDSHLDELRLQLSELCDDIQILTPYSSSEDQPEQGLEENAVYEQFLEVCGHDYYSSQVQQAISATDDLILAIGFSAGANAIWRTLSATQADEVIHFIGFYPNQINNAEAVTPPCKTTIIFPCEESQFDVVTMAETLRSKPFFSCTISEYHHGFMNPQSPRYDYIGAQTFTRSLLDEVYQALKPTD</sequence>
<protein>
    <submittedName>
        <fullName evidence="1">Dienelactone hydrolase</fullName>
    </submittedName>
</protein>
<gene>
    <name evidence="1" type="ORF">DFR27_0595</name>
</gene>
<dbReference type="OrthoDB" id="8478808at2"/>
<evidence type="ECO:0000313" key="2">
    <source>
        <dbReference type="Proteomes" id="UP000267187"/>
    </source>
</evidence>
<keyword evidence="2" id="KW-1185">Reference proteome</keyword>
<dbReference type="Proteomes" id="UP000267187">
    <property type="component" value="Unassembled WGS sequence"/>
</dbReference>
<dbReference type="SUPFAM" id="SSF53474">
    <property type="entry name" value="alpha/beta-Hydrolases"/>
    <property type="match status" value="1"/>
</dbReference>
<dbReference type="Gene3D" id="3.40.50.1820">
    <property type="entry name" value="alpha/beta hydrolase"/>
    <property type="match status" value="1"/>
</dbReference>
<dbReference type="AlphaFoldDB" id="A0A3M0ABV3"/>
<dbReference type="RefSeq" id="WP_121875960.1">
    <property type="nucleotide sequence ID" value="NZ_REFJ01000001.1"/>
</dbReference>
<dbReference type="InterPro" id="IPR029058">
    <property type="entry name" value="AB_hydrolase_fold"/>
</dbReference>
<proteinExistence type="predicted"/>
<reference evidence="1 2" key="1">
    <citation type="submission" date="2018-10" db="EMBL/GenBank/DDBJ databases">
        <title>Genomic Encyclopedia of Type Strains, Phase IV (KMG-IV): sequencing the most valuable type-strain genomes for metagenomic binning, comparative biology and taxonomic classification.</title>
        <authorList>
            <person name="Goeker M."/>
        </authorList>
    </citation>
    <scope>NUCLEOTIDE SEQUENCE [LARGE SCALE GENOMIC DNA]</scope>
    <source>
        <strain evidence="1 2">DSM 25080</strain>
    </source>
</reference>